<feature type="compositionally biased region" description="Basic and acidic residues" evidence="7">
    <location>
        <begin position="105"/>
        <end position="115"/>
    </location>
</feature>
<evidence type="ECO:0000313" key="9">
    <source>
        <dbReference type="EMBL" id="GAB0134645.1"/>
    </source>
</evidence>
<feature type="region of interest" description="Disordered" evidence="7">
    <location>
        <begin position="96"/>
        <end position="206"/>
    </location>
</feature>
<feature type="compositionally biased region" description="Acidic residues" evidence="7">
    <location>
        <begin position="123"/>
        <end position="140"/>
    </location>
</feature>
<dbReference type="InterPro" id="IPR006565">
    <property type="entry name" value="BTP"/>
</dbReference>
<evidence type="ECO:0000256" key="1">
    <source>
        <dbReference type="ARBA" id="ARBA00004123"/>
    </source>
</evidence>
<keyword evidence="5" id="KW-0539">Nucleus</keyword>
<feature type="compositionally biased region" description="Polar residues" evidence="7">
    <location>
        <begin position="255"/>
        <end position="271"/>
    </location>
</feature>
<dbReference type="Pfam" id="PF07524">
    <property type="entry name" value="Bromo_TP"/>
    <property type="match status" value="1"/>
</dbReference>
<feature type="compositionally biased region" description="Basic and acidic residues" evidence="7">
    <location>
        <begin position="197"/>
        <end position="206"/>
    </location>
</feature>
<comment type="subcellular location">
    <subcellularLocation>
        <location evidence="1">Nucleus</location>
    </subcellularLocation>
</comment>
<dbReference type="PRINTS" id="PR00503">
    <property type="entry name" value="BROMODOMAIN"/>
</dbReference>
<evidence type="ECO:0000256" key="5">
    <source>
        <dbReference type="ARBA" id="ARBA00023242"/>
    </source>
</evidence>
<dbReference type="InterPro" id="IPR018359">
    <property type="entry name" value="Bromodomain_CS"/>
</dbReference>
<dbReference type="EMBL" id="BAAFGZ010000088">
    <property type="protein sequence ID" value="GAB0134645.1"/>
    <property type="molecule type" value="Genomic_DNA"/>
</dbReference>
<feature type="compositionally biased region" description="Low complexity" evidence="7">
    <location>
        <begin position="1092"/>
        <end position="1115"/>
    </location>
</feature>
<dbReference type="PROSITE" id="PS00633">
    <property type="entry name" value="BROMODOMAIN_1"/>
    <property type="match status" value="1"/>
</dbReference>
<feature type="compositionally biased region" description="Polar residues" evidence="7">
    <location>
        <begin position="1149"/>
        <end position="1158"/>
    </location>
</feature>
<dbReference type="PROSITE" id="PS50014">
    <property type="entry name" value="BROMODOMAIN_2"/>
    <property type="match status" value="1"/>
</dbReference>
<dbReference type="InterPro" id="IPR037782">
    <property type="entry name" value="Spt7"/>
</dbReference>
<feature type="region of interest" description="Disordered" evidence="7">
    <location>
        <begin position="1081"/>
        <end position="1175"/>
    </location>
</feature>
<keyword evidence="3 6" id="KW-0103">Bromodomain</keyword>
<sequence>MSISNGLPAWPPPALHHTNSSRSLNHLDDRTARTQTPVYNTTGLVPEAAVDIEEENRRALFANLYRKTEDKIALIFADDGSYNYDAIAALKRRAPTPTVTLPPTTDHEPVKEPPFKKAKRAIDEDDYDDDDDDEEDDEEAAGVSSGLKRQGPTASVSTNPFLSPSKSGSSPVHSLNSPGRLADKAKSSQGDSQNKSKNSDGDDSTIEKLEEARLATEEAARRSFHTIMYTLENDRTAMLEQQRLEDSEKQLQAEMDNNQSNGPGGAQVTNQGSLSSANLGASSLTLKHLIARIDMKRDQVRASDAELRMLMNEVRKNRSKWASEENVNQEELYEALEKVLTELKAHTEYSTPFLTRVNKREAPNYYTFIKNPMDLGSMTKKLKSLTYKSKTDFVTDLNLIWDNCLKYNQDMNSHLRRMANGMRKEAEKLVPLIPDLVVRSRAEVEAEERRKQNGGEDDGGDDSDDEPIMSSRGRKATTKGTKSRTAPHDQKEDTPVVDQKPVLQLNGLLGKAGREGSEVDGSGFSTPPVAGSITPSGAVNGHSGIGSNVDAMDIDGTSINGMALNQAFGEVAEQAYEDEEYKIWKQTTKKDRALAAKERHVLFKDNTLNIDAPALLRSRSGMRWFLKHQKEAETMGISTHPSMGSAAGTGKDLAAIKQSETLAEGIDEETEQVMPDYYNSLSNIPDIKPNLQWIEDGDGQVINQHEDFLRLVPSGTFVAPKSRLTKKMDDNIYQIQETRKLATKISVIKQMQVQSQVYTNQFPKSNTDTFQEQDIEPHFISDDGPVMAPETCQGALKRSVGKILYHTGFEELQPSAIDTLTGIAADYFQKLVKTFNTYREAEKTSVQTLEGPVFQPRFTPEEVVLHTLDETGHDVASLEQYVMDDVDRLSSRLGILHERMKLHLTDLLRPALSADAGADGVGAFKDGSDQFMSGDFADDLGEDFFGFRALGLDREMGLDSFSVPFHLLHSRVRSQYQMQTQTVGSESTDVLEPPPQLESLTNDNIHDQIGLVKNFFLAKLHANGDKPLVEDEDLPVKQRKPRPRLGASGKIMSAQKRPPREQLALAKKKKKMELAAAAAEAKANVSPEKGHAATSASASASASALAPAAAGAPPSNTMPAKKKSMTVTPVPVPNPALLALSASMERTESIPSQAGTSQTDKDDAIAMMSPESIAQ</sequence>
<evidence type="ECO:0000313" key="10">
    <source>
        <dbReference type="Proteomes" id="UP001562357"/>
    </source>
</evidence>
<evidence type="ECO:0000259" key="8">
    <source>
        <dbReference type="PROSITE" id="PS50014"/>
    </source>
</evidence>
<dbReference type="Proteomes" id="UP001562357">
    <property type="component" value="Unassembled WGS sequence"/>
</dbReference>
<feature type="compositionally biased region" description="Acidic residues" evidence="7">
    <location>
        <begin position="455"/>
        <end position="467"/>
    </location>
</feature>
<keyword evidence="2" id="KW-0805">Transcription regulation</keyword>
<dbReference type="SUPFAM" id="SSF47370">
    <property type="entry name" value="Bromodomain"/>
    <property type="match status" value="1"/>
</dbReference>
<organism evidence="9 10">
    <name type="scientific">Epichloe bromicola</name>
    <dbReference type="NCBI Taxonomy" id="79588"/>
    <lineage>
        <taxon>Eukaryota</taxon>
        <taxon>Fungi</taxon>
        <taxon>Dikarya</taxon>
        <taxon>Ascomycota</taxon>
        <taxon>Pezizomycotina</taxon>
        <taxon>Sordariomycetes</taxon>
        <taxon>Hypocreomycetidae</taxon>
        <taxon>Hypocreales</taxon>
        <taxon>Clavicipitaceae</taxon>
        <taxon>Epichloe</taxon>
    </lineage>
</organism>
<dbReference type="SMART" id="SM00297">
    <property type="entry name" value="BROMO"/>
    <property type="match status" value="1"/>
</dbReference>
<feature type="compositionally biased region" description="Low complexity" evidence="7">
    <location>
        <begin position="160"/>
        <end position="174"/>
    </location>
</feature>
<dbReference type="CDD" id="cd05510">
    <property type="entry name" value="Bromo_SPT7_like"/>
    <property type="match status" value="1"/>
</dbReference>
<evidence type="ECO:0000256" key="7">
    <source>
        <dbReference type="SAM" id="MobiDB-lite"/>
    </source>
</evidence>
<dbReference type="Gene3D" id="1.10.20.10">
    <property type="entry name" value="Histone, subunit A"/>
    <property type="match status" value="1"/>
</dbReference>
<dbReference type="InterPro" id="IPR009072">
    <property type="entry name" value="Histone-fold"/>
</dbReference>
<feature type="compositionally biased region" description="Low complexity" evidence="7">
    <location>
        <begin position="1125"/>
        <end position="1144"/>
    </location>
</feature>
<evidence type="ECO:0000256" key="2">
    <source>
        <dbReference type="ARBA" id="ARBA00023015"/>
    </source>
</evidence>
<keyword evidence="10" id="KW-1185">Reference proteome</keyword>
<dbReference type="CDD" id="cd22927">
    <property type="entry name" value="HFD_SPT7"/>
    <property type="match status" value="1"/>
</dbReference>
<keyword evidence="4" id="KW-0804">Transcription</keyword>
<name>A0ABQ0CMG6_9HYPO</name>
<dbReference type="Gene3D" id="1.20.920.10">
    <property type="entry name" value="Bromodomain-like"/>
    <property type="match status" value="1"/>
</dbReference>
<evidence type="ECO:0000256" key="3">
    <source>
        <dbReference type="ARBA" id="ARBA00023117"/>
    </source>
</evidence>
<feature type="region of interest" description="Disordered" evidence="7">
    <location>
        <begin position="1"/>
        <end position="25"/>
    </location>
</feature>
<feature type="domain" description="Bromo" evidence="8">
    <location>
        <begin position="345"/>
        <end position="415"/>
    </location>
</feature>
<dbReference type="InterPro" id="IPR036427">
    <property type="entry name" value="Bromodomain-like_sf"/>
</dbReference>
<dbReference type="PANTHER" id="PTHR47343">
    <property type="entry name" value="TRANSCRIPTIONAL ACTIVATOR SPT7"/>
    <property type="match status" value="1"/>
</dbReference>
<feature type="region of interest" description="Disordered" evidence="7">
    <location>
        <begin position="255"/>
        <end position="274"/>
    </location>
</feature>
<evidence type="ECO:0000256" key="6">
    <source>
        <dbReference type="PROSITE-ProRule" id="PRU00035"/>
    </source>
</evidence>
<dbReference type="PANTHER" id="PTHR47343:SF1">
    <property type="entry name" value="TRANSCRIPTIONAL ACTIVATOR SPT7"/>
    <property type="match status" value="1"/>
</dbReference>
<proteinExistence type="predicted"/>
<comment type="caution">
    <text evidence="9">The sequence shown here is derived from an EMBL/GenBank/DDBJ whole genome shotgun (WGS) entry which is preliminary data.</text>
</comment>
<feature type="compositionally biased region" description="Basic and acidic residues" evidence="7">
    <location>
        <begin position="442"/>
        <end position="454"/>
    </location>
</feature>
<dbReference type="InterPro" id="IPR001487">
    <property type="entry name" value="Bromodomain"/>
</dbReference>
<reference evidence="10" key="1">
    <citation type="submission" date="2024-06" db="EMBL/GenBank/DDBJ databases">
        <title>Draft Genome Sequences of Epichloe bromicola Strains Isolated from Elymus ciliaris.</title>
        <authorList>
            <consortium name="Epichloe bromicola genome sequencing consortium"/>
            <person name="Miura A."/>
            <person name="Imano S."/>
            <person name="Ashida A."/>
            <person name="Sato I."/>
            <person name="Chiba S."/>
            <person name="Tanaka A."/>
            <person name="Camagna M."/>
            <person name="Takemoto D."/>
        </authorList>
    </citation>
    <scope>NUCLEOTIDE SEQUENCE [LARGE SCALE GENOMIC DNA]</scope>
    <source>
        <strain evidence="10">DP</strain>
    </source>
</reference>
<accession>A0ABQ0CMG6</accession>
<feature type="region of interest" description="Disordered" evidence="7">
    <location>
        <begin position="1027"/>
        <end position="1061"/>
    </location>
</feature>
<feature type="compositionally biased region" description="Polar residues" evidence="7">
    <location>
        <begin position="187"/>
        <end position="196"/>
    </location>
</feature>
<gene>
    <name evidence="9" type="primary">g3007</name>
    <name evidence="9" type="ORF">EsDP_00003007</name>
</gene>
<dbReference type="Pfam" id="PF00439">
    <property type="entry name" value="Bromodomain"/>
    <property type="match status" value="1"/>
</dbReference>
<feature type="region of interest" description="Disordered" evidence="7">
    <location>
        <begin position="442"/>
        <end position="538"/>
    </location>
</feature>
<evidence type="ECO:0000256" key="4">
    <source>
        <dbReference type="ARBA" id="ARBA00023163"/>
    </source>
</evidence>
<protein>
    <recommendedName>
        <fullName evidence="8">Bromo domain-containing protein</fullName>
    </recommendedName>
</protein>